<dbReference type="InterPro" id="IPR018247">
    <property type="entry name" value="EF_Hand_1_Ca_BS"/>
</dbReference>
<dbReference type="Proteomes" id="UP000676079">
    <property type="component" value="Chromosome"/>
</dbReference>
<dbReference type="SUPFAM" id="SSF47473">
    <property type="entry name" value="EF-hand"/>
    <property type="match status" value="1"/>
</dbReference>
<accession>A0ABX8BLF8</accession>
<evidence type="ECO:0000313" key="4">
    <source>
        <dbReference type="EMBL" id="QUX23060.1"/>
    </source>
</evidence>
<evidence type="ECO:0000313" key="5">
    <source>
        <dbReference type="Proteomes" id="UP000676079"/>
    </source>
</evidence>
<dbReference type="PROSITE" id="PS50222">
    <property type="entry name" value="EF_HAND_2"/>
    <property type="match status" value="2"/>
</dbReference>
<protein>
    <submittedName>
        <fullName evidence="4">EF-hand domain-containing protein</fullName>
    </submittedName>
</protein>
<evidence type="ECO:0000259" key="3">
    <source>
        <dbReference type="PROSITE" id="PS50222"/>
    </source>
</evidence>
<dbReference type="InterPro" id="IPR011992">
    <property type="entry name" value="EF-hand-dom_pair"/>
</dbReference>
<dbReference type="SMART" id="SM00054">
    <property type="entry name" value="EFh"/>
    <property type="match status" value="2"/>
</dbReference>
<dbReference type="RefSeq" id="WP_220564287.1">
    <property type="nucleotide sequence ID" value="NZ_CP074133.1"/>
</dbReference>
<feature type="domain" description="EF-hand" evidence="3">
    <location>
        <begin position="38"/>
        <end position="71"/>
    </location>
</feature>
<keyword evidence="5" id="KW-1185">Reference proteome</keyword>
<evidence type="ECO:0000256" key="1">
    <source>
        <dbReference type="ARBA" id="ARBA00022737"/>
    </source>
</evidence>
<reference evidence="4 5" key="1">
    <citation type="submission" date="2021-05" db="EMBL/GenBank/DDBJ databases">
        <title>Direct Submission.</title>
        <authorList>
            <person name="Li K."/>
            <person name="Gao J."/>
        </authorList>
    </citation>
    <scope>NUCLEOTIDE SEQUENCE [LARGE SCALE GENOMIC DNA]</scope>
    <source>
        <strain evidence="4 5">Mg02</strain>
    </source>
</reference>
<dbReference type="CDD" id="cd00051">
    <property type="entry name" value="EFh"/>
    <property type="match status" value="1"/>
</dbReference>
<dbReference type="InterPro" id="IPR050145">
    <property type="entry name" value="Centrin_CML-like"/>
</dbReference>
<keyword evidence="2" id="KW-0106">Calcium</keyword>
<gene>
    <name evidence="4" type="ORF">KGD84_01220</name>
</gene>
<name>A0ABX8BLF8_9ACTN</name>
<dbReference type="PROSITE" id="PS00018">
    <property type="entry name" value="EF_HAND_1"/>
    <property type="match status" value="1"/>
</dbReference>
<dbReference type="Pfam" id="PF13499">
    <property type="entry name" value="EF-hand_7"/>
    <property type="match status" value="1"/>
</dbReference>
<dbReference type="PANTHER" id="PTHR23050">
    <property type="entry name" value="CALCIUM BINDING PROTEIN"/>
    <property type="match status" value="1"/>
</dbReference>
<feature type="domain" description="EF-hand" evidence="3">
    <location>
        <begin position="2"/>
        <end position="37"/>
    </location>
</feature>
<dbReference type="InterPro" id="IPR002048">
    <property type="entry name" value="EF_hand_dom"/>
</dbReference>
<proteinExistence type="predicted"/>
<sequence>MPETSEYAATFALVDADGDGRITASELVALMRNLGDECTDEQAAETVSAMDSDGDSRISLEEFARFMSSRG</sequence>
<dbReference type="EMBL" id="CP074133">
    <property type="protein sequence ID" value="QUX23060.1"/>
    <property type="molecule type" value="Genomic_DNA"/>
</dbReference>
<dbReference type="Gene3D" id="1.10.238.10">
    <property type="entry name" value="EF-hand"/>
    <property type="match status" value="1"/>
</dbReference>
<organism evidence="4 5">
    <name type="scientific">Nocardiopsis changdeensis</name>
    <dbReference type="NCBI Taxonomy" id="2831969"/>
    <lineage>
        <taxon>Bacteria</taxon>
        <taxon>Bacillati</taxon>
        <taxon>Actinomycetota</taxon>
        <taxon>Actinomycetes</taxon>
        <taxon>Streptosporangiales</taxon>
        <taxon>Nocardiopsidaceae</taxon>
        <taxon>Nocardiopsis</taxon>
    </lineage>
</organism>
<keyword evidence="1" id="KW-0677">Repeat</keyword>
<evidence type="ECO:0000256" key="2">
    <source>
        <dbReference type="ARBA" id="ARBA00022837"/>
    </source>
</evidence>